<organism evidence="1 2">
    <name type="scientific">Salmonella paratyphi B (strain ATCC BAA-1250 / SPB7)</name>
    <dbReference type="NCBI Taxonomy" id="1016998"/>
    <lineage>
        <taxon>Bacteria</taxon>
        <taxon>Pseudomonadati</taxon>
        <taxon>Pseudomonadota</taxon>
        <taxon>Gammaproteobacteria</taxon>
        <taxon>Enterobacterales</taxon>
        <taxon>Enterobacteriaceae</taxon>
        <taxon>Salmonella</taxon>
    </lineage>
</organism>
<gene>
    <name evidence="1" type="ordered locus">SPAB_03013</name>
</gene>
<accession>A0A6C6Z4Q1</accession>
<sequence length="34" mass="3971">MKYLHLMEVKISNFLKNLIHQNVSSLKNVVESNV</sequence>
<dbReference type="Proteomes" id="UP000008556">
    <property type="component" value="Chromosome"/>
</dbReference>
<reference evidence="1 2" key="1">
    <citation type="submission" date="2007-11" db="EMBL/GenBank/DDBJ databases">
        <authorList>
            <consortium name="The Salmonella enterica serovar Paratyphi B Genome Sequencing Project"/>
            <person name="McClelland M."/>
            <person name="Sanderson E.K."/>
            <person name="Porwollik S."/>
            <person name="Spieth J."/>
            <person name="Clifton W.S."/>
            <person name="Fulton R."/>
            <person name="Cordes M."/>
            <person name="Wollam A."/>
            <person name="Shah N."/>
            <person name="Pepin K."/>
            <person name="Bhonagiri V."/>
            <person name="Nash W."/>
            <person name="Johnson M."/>
            <person name="Thiruvilangam P."/>
            <person name="Wilson R."/>
        </authorList>
    </citation>
    <scope>NUCLEOTIDE SEQUENCE [LARGE SCALE GENOMIC DNA]</scope>
    <source>
        <strain evidence="2">ATCC BAA-1250 / SPB7</strain>
    </source>
</reference>
<evidence type="ECO:0000313" key="2">
    <source>
        <dbReference type="Proteomes" id="UP000008556"/>
    </source>
</evidence>
<evidence type="ECO:0000313" key="1">
    <source>
        <dbReference type="EMBL" id="ABX68376.1"/>
    </source>
</evidence>
<protein>
    <submittedName>
        <fullName evidence="1">Uncharacterized protein</fullName>
    </submittedName>
</protein>
<dbReference type="EMBL" id="CP000886">
    <property type="protein sequence ID" value="ABX68376.1"/>
    <property type="molecule type" value="Genomic_DNA"/>
</dbReference>
<dbReference type="AlphaFoldDB" id="A0A6C6Z4Q1"/>
<proteinExistence type="predicted"/>
<dbReference type="KEGG" id="spq:SPAB_03013"/>
<name>A0A6C6Z4Q1_SALPB</name>